<dbReference type="InterPro" id="IPR001031">
    <property type="entry name" value="Thioesterase"/>
</dbReference>
<keyword evidence="2" id="KW-0378">Hydrolase</keyword>
<name>A0A097CS51_9ACTN</name>
<organism evidence="4">
    <name type="scientific">Verrucosispora sp. MS100047</name>
    <dbReference type="NCBI Taxonomy" id="1410949"/>
    <lineage>
        <taxon>Bacteria</taxon>
        <taxon>Bacillati</taxon>
        <taxon>Actinomycetota</taxon>
        <taxon>Actinomycetes</taxon>
        <taxon>Micromonosporales</taxon>
        <taxon>Micromonosporaceae</taxon>
        <taxon>Micromonospora</taxon>
    </lineage>
</organism>
<sequence>MERIVDHAHFDPAGAMPDRHPSPAPDDVVWVLPGGTGDAPHHTSLLVLPHSGGNAHAYAPWRDLLPEGVRLLVGQYPGRGARFSEPLPETMADLVDPVLASLPADTDDLVVLGHSMGSLVAYEVARALTEAGRPPRALVVSACRAPFLVNPSPVHPENLDDEALVAAIKERGGTENGILDEPELRELVLPSIRADFAIDDAYHSPPAAPLACPVVVFGGSTDPVVPADALGRWAEITDGPVTTHVLPGGHFYFNDQLEAFLTLVTGVLDGCAVRPEFA</sequence>
<dbReference type="SMART" id="SM00824">
    <property type="entry name" value="PKS_TE"/>
    <property type="match status" value="1"/>
</dbReference>
<dbReference type="InterPro" id="IPR029058">
    <property type="entry name" value="AB_hydrolase_fold"/>
</dbReference>
<comment type="similarity">
    <text evidence="1">Belongs to the thioesterase family.</text>
</comment>
<dbReference type="Gene3D" id="3.40.50.1820">
    <property type="entry name" value="alpha/beta hydrolase"/>
    <property type="match status" value="1"/>
</dbReference>
<evidence type="ECO:0000256" key="1">
    <source>
        <dbReference type="ARBA" id="ARBA00007169"/>
    </source>
</evidence>
<dbReference type="InterPro" id="IPR020802">
    <property type="entry name" value="TesA-like"/>
</dbReference>
<dbReference type="AlphaFoldDB" id="A0A097CS51"/>
<accession>A0A097CS51</accession>
<dbReference type="GO" id="GO:0016787">
    <property type="term" value="F:hydrolase activity"/>
    <property type="evidence" value="ECO:0007669"/>
    <property type="project" value="UniProtKB-KW"/>
</dbReference>
<reference evidence="4" key="1">
    <citation type="journal article" date="2016" name="Appl. Microbiol. Biotechnol.">
        <title>Anti-MRSA and anti-TB metabolites from marine-derived Verrucosispora sp. MS100047.</title>
        <authorList>
            <person name="Huang P."/>
            <person name="Xie F."/>
            <person name="Ren B."/>
            <person name="Wang Q."/>
            <person name="Wang J."/>
            <person name="Wang Q."/>
            <person name="Abdel-Mageed W.M."/>
            <person name="Liu M."/>
            <person name="Han J."/>
            <person name="Oyeleye A."/>
            <person name="Shen J."/>
            <person name="Song F."/>
            <person name="Dai H."/>
            <person name="Liu X."/>
            <person name="Zhang L."/>
        </authorList>
    </citation>
    <scope>NUCLEOTIDE SEQUENCE</scope>
    <source>
        <strain evidence="4">MS100047</strain>
    </source>
</reference>
<dbReference type="GO" id="GO:0008610">
    <property type="term" value="P:lipid biosynthetic process"/>
    <property type="evidence" value="ECO:0007669"/>
    <property type="project" value="TreeGrafter"/>
</dbReference>
<dbReference type="Pfam" id="PF00975">
    <property type="entry name" value="Thioesterase"/>
    <property type="match status" value="1"/>
</dbReference>
<protein>
    <submittedName>
        <fullName evidence="4">Thioesterase</fullName>
    </submittedName>
</protein>
<gene>
    <name evidence="4" type="ORF">VASRM7_235</name>
</gene>
<dbReference type="PANTHER" id="PTHR11487:SF0">
    <property type="entry name" value="S-ACYL FATTY ACID SYNTHASE THIOESTERASE, MEDIUM CHAIN"/>
    <property type="match status" value="1"/>
</dbReference>
<proteinExistence type="inferred from homology"/>
<evidence type="ECO:0000313" key="4">
    <source>
        <dbReference type="EMBL" id="AIS85473.1"/>
    </source>
</evidence>
<dbReference type="SUPFAM" id="SSF53474">
    <property type="entry name" value="alpha/beta-Hydrolases"/>
    <property type="match status" value="1"/>
</dbReference>
<dbReference type="PANTHER" id="PTHR11487">
    <property type="entry name" value="THIOESTERASE"/>
    <property type="match status" value="1"/>
</dbReference>
<dbReference type="InterPro" id="IPR012223">
    <property type="entry name" value="TEII"/>
</dbReference>
<dbReference type="EMBL" id="KF826650">
    <property type="protein sequence ID" value="AIS85473.1"/>
    <property type="molecule type" value="Genomic_DNA"/>
</dbReference>
<evidence type="ECO:0000259" key="3">
    <source>
        <dbReference type="SMART" id="SM00824"/>
    </source>
</evidence>
<evidence type="ECO:0000256" key="2">
    <source>
        <dbReference type="ARBA" id="ARBA00022801"/>
    </source>
</evidence>
<feature type="domain" description="Thioesterase TesA-like" evidence="3">
    <location>
        <begin position="49"/>
        <end position="268"/>
    </location>
</feature>